<evidence type="ECO:0000313" key="1">
    <source>
        <dbReference type="EMBL" id="MBC5639929.1"/>
    </source>
</evidence>
<proteinExistence type="predicted"/>
<organism evidence="1 2">
    <name type="scientific">Clostridium lentum</name>
    <dbReference type="NCBI Taxonomy" id="2763037"/>
    <lineage>
        <taxon>Bacteria</taxon>
        <taxon>Bacillati</taxon>
        <taxon>Bacillota</taxon>
        <taxon>Clostridia</taxon>
        <taxon>Eubacteriales</taxon>
        <taxon>Clostridiaceae</taxon>
        <taxon>Clostridium</taxon>
    </lineage>
</organism>
<evidence type="ECO:0000313" key="2">
    <source>
        <dbReference type="Proteomes" id="UP000662088"/>
    </source>
</evidence>
<reference evidence="1" key="1">
    <citation type="submission" date="2020-08" db="EMBL/GenBank/DDBJ databases">
        <title>Genome public.</title>
        <authorList>
            <person name="Liu C."/>
            <person name="Sun Q."/>
        </authorList>
    </citation>
    <scope>NUCLEOTIDE SEQUENCE</scope>
    <source>
        <strain evidence="1">NSJ-42</strain>
    </source>
</reference>
<accession>A0A8I0A5N1</accession>
<comment type="caution">
    <text evidence="1">The sequence shown here is derived from an EMBL/GenBank/DDBJ whole genome shotgun (WGS) entry which is preliminary data.</text>
</comment>
<dbReference type="EMBL" id="JACOOQ010000007">
    <property type="protein sequence ID" value="MBC5639929.1"/>
    <property type="molecule type" value="Genomic_DNA"/>
</dbReference>
<sequence>MVTYDLKGKEKKSKKYYETARKISKRILENIIITGEDFLADYMRYIEEHKIESLRSREEYSIEILLIGVLMLEYMDNGRAFMNKSVHLYVSLNGLRKASEKFRPFIDKLRGILINRVLTKKKKGINNYTLYDFYLVIRWMEAVGDFEEELKRIKGWYLFLEAEDNEFVEEFLIYSEEIAKWMCSICENKLGNYLSNVDSYLNSYKEAHKGKEDIIFCGRSKNQYYLNMIGAEIMNDVYKESFVNCKEKRVYLPSCMRKDKETCKAIKINEGFKCMKCNKRCSVRTITLIGESKGFDSRIIPHQTSLFDIRGKNEIGVVGIACILNLLAGGWKAIRMEFIPQCVVLEYCGCAHHWCEKDVPAEINYSVFREKFIKISK</sequence>
<keyword evidence="2" id="KW-1185">Reference proteome</keyword>
<dbReference type="Proteomes" id="UP000662088">
    <property type="component" value="Unassembled WGS sequence"/>
</dbReference>
<protein>
    <submittedName>
        <fullName evidence="1">DUF116 domain-containing protein</fullName>
    </submittedName>
</protein>
<dbReference type="InterPro" id="IPR002829">
    <property type="entry name" value="DUF116"/>
</dbReference>
<dbReference type="AlphaFoldDB" id="A0A8I0A5N1"/>
<dbReference type="RefSeq" id="WP_186834935.1">
    <property type="nucleotide sequence ID" value="NZ_JACOOQ010000007.1"/>
</dbReference>
<dbReference type="Pfam" id="PF01976">
    <property type="entry name" value="DUF116"/>
    <property type="match status" value="1"/>
</dbReference>
<name>A0A8I0A5N1_9CLOT</name>
<gene>
    <name evidence="1" type="ORF">H8R92_05685</name>
</gene>